<dbReference type="EMBL" id="LNZH02000192">
    <property type="protein sequence ID" value="OCB87351.1"/>
    <property type="molecule type" value="Genomic_DNA"/>
</dbReference>
<organism evidence="5 6">
    <name type="scientific">Sanghuangporus baumii</name>
    <name type="common">Phellinus baumii</name>
    <dbReference type="NCBI Taxonomy" id="108892"/>
    <lineage>
        <taxon>Eukaryota</taxon>
        <taxon>Fungi</taxon>
        <taxon>Dikarya</taxon>
        <taxon>Basidiomycota</taxon>
        <taxon>Agaricomycotina</taxon>
        <taxon>Agaricomycetes</taxon>
        <taxon>Hymenochaetales</taxon>
        <taxon>Hymenochaetaceae</taxon>
        <taxon>Sanghuangporus</taxon>
    </lineage>
</organism>
<protein>
    <recommendedName>
        <fullName evidence="4">Vacuolar sorting protein Vps3844 C-terminal domain-containing protein</fullName>
    </recommendedName>
</protein>
<sequence length="368" mass="38642">MFSRAGLLLLLADLALGLRVFLNPPPQSSTSLSTLSTTQARAVVSHHLGLEAFDPVQDVQGAEQLVSGEFVGKNIGNALLVALTEDVARDVIPSSLKQTFSLPDPPSTSLEIPLVVSSYLQRAEHVYSTIFSKAPFATAPLLLDAFTTHPSSATDAFLSETSQLVVCVESEEKESFGAFDLKGLAELLKEYGKDSELYQLAAETTRAILESALKKPELSLVVITYPGTLTHSFSARQQPPQSPLPPPTTPSPQLPIGGVSTCHASTEACGNATSSCSGHGSCVEAQKAGKTCFVCACSVTHDDSGRPQEWAGDACERKDVSAPFVLITGTVIAILLIVFGSVSLLWGVGSQELPSTLAAGAAGHAKHE</sequence>
<feature type="compositionally biased region" description="Pro residues" evidence="1">
    <location>
        <begin position="240"/>
        <end position="253"/>
    </location>
</feature>
<comment type="caution">
    <text evidence="5">The sequence shown here is derived from an EMBL/GenBank/DDBJ whole genome shotgun (WGS) entry which is preliminary data.</text>
</comment>
<dbReference type="Proteomes" id="UP000757232">
    <property type="component" value="Unassembled WGS sequence"/>
</dbReference>
<keyword evidence="2" id="KW-0472">Membrane</keyword>
<keyword evidence="2" id="KW-1133">Transmembrane helix</keyword>
<dbReference type="PANTHER" id="PTHR36853">
    <property type="entry name" value="EXPRESSED PROTEIN"/>
    <property type="match status" value="1"/>
</dbReference>
<evidence type="ECO:0000256" key="3">
    <source>
        <dbReference type="SAM" id="SignalP"/>
    </source>
</evidence>
<dbReference type="InterPro" id="IPR053065">
    <property type="entry name" value="Archenteron_Induction-Rel"/>
</dbReference>
<accession>A0A9Q5HWR2</accession>
<keyword evidence="2" id="KW-0812">Transmembrane</keyword>
<gene>
    <name evidence="5" type="ORF">A7U60_g5490</name>
</gene>
<keyword evidence="3" id="KW-0732">Signal</keyword>
<feature type="signal peptide" evidence="3">
    <location>
        <begin position="1"/>
        <end position="17"/>
    </location>
</feature>
<evidence type="ECO:0000259" key="4">
    <source>
        <dbReference type="Pfam" id="PF12955"/>
    </source>
</evidence>
<dbReference type="GO" id="GO:0005783">
    <property type="term" value="C:endoplasmic reticulum"/>
    <property type="evidence" value="ECO:0007669"/>
    <property type="project" value="TreeGrafter"/>
</dbReference>
<proteinExistence type="predicted"/>
<dbReference type="PANTHER" id="PTHR36853:SF1">
    <property type="entry name" value="DUF3844 DOMAIN-CONTAINING PROTEIN"/>
    <property type="match status" value="1"/>
</dbReference>
<feature type="transmembrane region" description="Helical" evidence="2">
    <location>
        <begin position="324"/>
        <end position="348"/>
    </location>
</feature>
<dbReference type="Pfam" id="PF12955">
    <property type="entry name" value="Vps3844_C"/>
    <property type="match status" value="1"/>
</dbReference>
<feature type="domain" description="Vacuolar sorting protein Vps3844 C-terminal" evidence="4">
    <location>
        <begin position="262"/>
        <end position="359"/>
    </location>
</feature>
<dbReference type="InterPro" id="IPR024382">
    <property type="entry name" value="Vps3844_C"/>
</dbReference>
<reference evidence="5" key="1">
    <citation type="submission" date="2016-06" db="EMBL/GenBank/DDBJ databases">
        <title>Draft Genome sequence of the fungus Inonotus baumii.</title>
        <authorList>
            <person name="Zhu H."/>
            <person name="Lin W."/>
        </authorList>
    </citation>
    <scope>NUCLEOTIDE SEQUENCE</scope>
    <source>
        <strain evidence="5">821</strain>
    </source>
</reference>
<evidence type="ECO:0000313" key="6">
    <source>
        <dbReference type="Proteomes" id="UP000757232"/>
    </source>
</evidence>
<evidence type="ECO:0000313" key="5">
    <source>
        <dbReference type="EMBL" id="OCB87351.1"/>
    </source>
</evidence>
<dbReference type="AlphaFoldDB" id="A0A9Q5HWR2"/>
<evidence type="ECO:0000256" key="2">
    <source>
        <dbReference type="SAM" id="Phobius"/>
    </source>
</evidence>
<feature type="region of interest" description="Disordered" evidence="1">
    <location>
        <begin position="232"/>
        <end position="256"/>
    </location>
</feature>
<evidence type="ECO:0000256" key="1">
    <source>
        <dbReference type="SAM" id="MobiDB-lite"/>
    </source>
</evidence>
<keyword evidence="6" id="KW-1185">Reference proteome</keyword>
<name>A0A9Q5HWR2_SANBA</name>
<feature type="chain" id="PRO_5040113732" description="Vacuolar sorting protein Vps3844 C-terminal domain-containing protein" evidence="3">
    <location>
        <begin position="18"/>
        <end position="368"/>
    </location>
</feature>
<dbReference type="OrthoDB" id="5583277at2759"/>